<comment type="caution">
    <text evidence="1">The sequence shown here is derived from an EMBL/GenBank/DDBJ whole genome shotgun (WGS) entry which is preliminary data.</text>
</comment>
<accession>X1N7J9</accession>
<name>X1N7J9_9ZZZZ</name>
<gene>
    <name evidence="1" type="ORF">S06H3_40747</name>
</gene>
<organism evidence="1">
    <name type="scientific">marine sediment metagenome</name>
    <dbReference type="NCBI Taxonomy" id="412755"/>
    <lineage>
        <taxon>unclassified sequences</taxon>
        <taxon>metagenomes</taxon>
        <taxon>ecological metagenomes</taxon>
    </lineage>
</organism>
<dbReference type="EMBL" id="BARV01025038">
    <property type="protein sequence ID" value="GAI39957.1"/>
    <property type="molecule type" value="Genomic_DNA"/>
</dbReference>
<dbReference type="AlphaFoldDB" id="X1N7J9"/>
<protein>
    <submittedName>
        <fullName evidence="1">Uncharacterized protein</fullName>
    </submittedName>
</protein>
<proteinExistence type="predicted"/>
<sequence length="45" mass="5139">MGKQGKIRGGWKVEIGTFVAEKIETEKIPKEIKEVFKVIQSHVEL</sequence>
<reference evidence="1" key="1">
    <citation type="journal article" date="2014" name="Front. Microbiol.">
        <title>High frequency of phylogenetically diverse reductive dehalogenase-homologous genes in deep subseafloor sedimentary metagenomes.</title>
        <authorList>
            <person name="Kawai M."/>
            <person name="Futagami T."/>
            <person name="Toyoda A."/>
            <person name="Takaki Y."/>
            <person name="Nishi S."/>
            <person name="Hori S."/>
            <person name="Arai W."/>
            <person name="Tsubouchi T."/>
            <person name="Morono Y."/>
            <person name="Uchiyama I."/>
            <person name="Ito T."/>
            <person name="Fujiyama A."/>
            <person name="Inagaki F."/>
            <person name="Takami H."/>
        </authorList>
    </citation>
    <scope>NUCLEOTIDE SEQUENCE</scope>
    <source>
        <strain evidence="1">Expedition CK06-06</strain>
    </source>
</reference>
<evidence type="ECO:0000313" key="1">
    <source>
        <dbReference type="EMBL" id="GAI39957.1"/>
    </source>
</evidence>